<protein>
    <submittedName>
        <fullName evidence="1">SFRICE_010432</fullName>
    </submittedName>
</protein>
<sequence>MALPLLCINISCEHVVDSTIVASVLRGVRSARRSARPRTVHVSTWSVQRVSCRCGACHVHLVTRHVRRVSVHCDGNAGAVYMQARAPRRQSPAAPASSHQSLPAAHAARAAHTAMWRPLHALLLLPALLLLWNSSAEAGPLFESLSLLPGAGNVSQHLQHQLAALDLLASLAGLASLAADTADTAG</sequence>
<proteinExistence type="predicted"/>
<accession>A0A2H1VXF1</accession>
<dbReference type="AlphaFoldDB" id="A0A2H1VXF1"/>
<reference evidence="1" key="1">
    <citation type="submission" date="2016-07" db="EMBL/GenBank/DDBJ databases">
        <authorList>
            <person name="Bretaudeau A."/>
        </authorList>
    </citation>
    <scope>NUCLEOTIDE SEQUENCE</scope>
    <source>
        <strain evidence="1">Rice</strain>
        <tissue evidence="1">Whole body</tissue>
    </source>
</reference>
<organism evidence="1">
    <name type="scientific">Spodoptera frugiperda</name>
    <name type="common">Fall armyworm</name>
    <dbReference type="NCBI Taxonomy" id="7108"/>
    <lineage>
        <taxon>Eukaryota</taxon>
        <taxon>Metazoa</taxon>
        <taxon>Ecdysozoa</taxon>
        <taxon>Arthropoda</taxon>
        <taxon>Hexapoda</taxon>
        <taxon>Insecta</taxon>
        <taxon>Pterygota</taxon>
        <taxon>Neoptera</taxon>
        <taxon>Endopterygota</taxon>
        <taxon>Lepidoptera</taxon>
        <taxon>Glossata</taxon>
        <taxon>Ditrysia</taxon>
        <taxon>Noctuoidea</taxon>
        <taxon>Noctuidae</taxon>
        <taxon>Amphipyrinae</taxon>
        <taxon>Spodoptera</taxon>
    </lineage>
</organism>
<gene>
    <name evidence="1" type="ORF">SFRICE_010432</name>
</gene>
<dbReference type="EMBL" id="ODYU01005034">
    <property type="protein sequence ID" value="SOQ45521.1"/>
    <property type="molecule type" value="Genomic_DNA"/>
</dbReference>
<name>A0A2H1VXF1_SPOFR</name>
<evidence type="ECO:0000313" key="1">
    <source>
        <dbReference type="EMBL" id="SOQ45521.1"/>
    </source>
</evidence>